<gene>
    <name evidence="1" type="ORF">BT96DRAFT_925446</name>
</gene>
<dbReference type="EMBL" id="ML769634">
    <property type="protein sequence ID" value="KAE9391178.1"/>
    <property type="molecule type" value="Genomic_DNA"/>
</dbReference>
<organism evidence="1 2">
    <name type="scientific">Gymnopus androsaceus JB14</name>
    <dbReference type="NCBI Taxonomy" id="1447944"/>
    <lineage>
        <taxon>Eukaryota</taxon>
        <taxon>Fungi</taxon>
        <taxon>Dikarya</taxon>
        <taxon>Basidiomycota</taxon>
        <taxon>Agaricomycotina</taxon>
        <taxon>Agaricomycetes</taxon>
        <taxon>Agaricomycetidae</taxon>
        <taxon>Agaricales</taxon>
        <taxon>Marasmiineae</taxon>
        <taxon>Omphalotaceae</taxon>
        <taxon>Gymnopus</taxon>
    </lineage>
</organism>
<dbReference type="AlphaFoldDB" id="A0A6A4H0J9"/>
<proteinExistence type="predicted"/>
<evidence type="ECO:0000313" key="1">
    <source>
        <dbReference type="EMBL" id="KAE9391178.1"/>
    </source>
</evidence>
<reference evidence="1" key="1">
    <citation type="journal article" date="2019" name="Environ. Microbiol.">
        <title>Fungal ecological strategies reflected in gene transcription - a case study of two litter decomposers.</title>
        <authorList>
            <person name="Barbi F."/>
            <person name="Kohler A."/>
            <person name="Barry K."/>
            <person name="Baskaran P."/>
            <person name="Daum C."/>
            <person name="Fauchery L."/>
            <person name="Ihrmark K."/>
            <person name="Kuo A."/>
            <person name="LaButti K."/>
            <person name="Lipzen A."/>
            <person name="Morin E."/>
            <person name="Grigoriev I.V."/>
            <person name="Henrissat B."/>
            <person name="Lindahl B."/>
            <person name="Martin F."/>
        </authorList>
    </citation>
    <scope>NUCLEOTIDE SEQUENCE</scope>
    <source>
        <strain evidence="1">JB14</strain>
    </source>
</reference>
<keyword evidence="2" id="KW-1185">Reference proteome</keyword>
<protein>
    <submittedName>
        <fullName evidence="1">Uncharacterized protein</fullName>
    </submittedName>
</protein>
<dbReference type="Proteomes" id="UP000799118">
    <property type="component" value="Unassembled WGS sequence"/>
</dbReference>
<sequence>MASTSLTVDPSLIPLVLTLNRLNATTSLDARSISFATRPPIQAKIADITVERKGGIEWSRKFPCSTHELLTFEWWQDKENVTSSLHMVQHWKVQV</sequence>
<evidence type="ECO:0000313" key="2">
    <source>
        <dbReference type="Proteomes" id="UP000799118"/>
    </source>
</evidence>
<dbReference type="OrthoDB" id="3350619at2759"/>
<accession>A0A6A4H0J9</accession>
<name>A0A6A4H0J9_9AGAR</name>